<evidence type="ECO:0000256" key="2">
    <source>
        <dbReference type="SAM" id="Phobius"/>
    </source>
</evidence>
<accession>A0A1M6K7B2</accession>
<keyword evidence="4" id="KW-1185">Reference proteome</keyword>
<protein>
    <submittedName>
        <fullName evidence="3">Uncharacterized protein</fullName>
    </submittedName>
</protein>
<dbReference type="EMBL" id="FRAA01000001">
    <property type="protein sequence ID" value="SHJ54757.1"/>
    <property type="molecule type" value="Genomic_DNA"/>
</dbReference>
<evidence type="ECO:0000313" key="3">
    <source>
        <dbReference type="EMBL" id="SHJ54757.1"/>
    </source>
</evidence>
<evidence type="ECO:0000313" key="4">
    <source>
        <dbReference type="Proteomes" id="UP000184474"/>
    </source>
</evidence>
<evidence type="ECO:0000256" key="1">
    <source>
        <dbReference type="SAM" id="MobiDB-lite"/>
    </source>
</evidence>
<dbReference type="AlphaFoldDB" id="A0A1M6K7B2"/>
<name>A0A1M6K7B2_REIAG</name>
<feature type="transmembrane region" description="Helical" evidence="2">
    <location>
        <begin position="6"/>
        <end position="31"/>
    </location>
</feature>
<gene>
    <name evidence="3" type="ORF">SAMN04488028_101465</name>
</gene>
<sequence>MNDDIHVGLILAFFAARISAGLPITGLWIWLGKKRKAGRATEQKAQHNSMPKNRPVVSRKVEELVEAE</sequence>
<reference evidence="4" key="1">
    <citation type="submission" date="2016-11" db="EMBL/GenBank/DDBJ databases">
        <authorList>
            <person name="Varghese N."/>
            <person name="Submissions S."/>
        </authorList>
    </citation>
    <scope>NUCLEOTIDE SEQUENCE [LARGE SCALE GENOMIC DNA]</scope>
    <source>
        <strain evidence="4">DSM 26134</strain>
    </source>
</reference>
<keyword evidence="2" id="KW-0812">Transmembrane</keyword>
<feature type="compositionally biased region" description="Basic and acidic residues" evidence="1">
    <location>
        <begin position="59"/>
        <end position="68"/>
    </location>
</feature>
<organism evidence="3 4">
    <name type="scientific">Reichenbachiella agariperforans</name>
    <dbReference type="NCBI Taxonomy" id="156994"/>
    <lineage>
        <taxon>Bacteria</taxon>
        <taxon>Pseudomonadati</taxon>
        <taxon>Bacteroidota</taxon>
        <taxon>Cytophagia</taxon>
        <taxon>Cytophagales</taxon>
        <taxon>Reichenbachiellaceae</taxon>
        <taxon>Reichenbachiella</taxon>
    </lineage>
</organism>
<keyword evidence="2" id="KW-0472">Membrane</keyword>
<dbReference type="Proteomes" id="UP000184474">
    <property type="component" value="Unassembled WGS sequence"/>
</dbReference>
<keyword evidence="2" id="KW-1133">Transmembrane helix</keyword>
<feature type="region of interest" description="Disordered" evidence="1">
    <location>
        <begin position="40"/>
        <end position="68"/>
    </location>
</feature>
<proteinExistence type="predicted"/>
<dbReference type="STRING" id="156994.SAMN04488028_101465"/>